<feature type="domain" description="HipA-like C-terminal" evidence="4">
    <location>
        <begin position="162"/>
        <end position="382"/>
    </location>
</feature>
<dbReference type="Pfam" id="PF13657">
    <property type="entry name" value="Couple_hipA"/>
    <property type="match status" value="1"/>
</dbReference>
<name>A0A327Y5G4_9RHOB</name>
<dbReference type="PANTHER" id="PTHR37419">
    <property type="entry name" value="SERINE/THREONINE-PROTEIN KINASE TOXIN HIPA"/>
    <property type="match status" value="1"/>
</dbReference>
<evidence type="ECO:0000256" key="2">
    <source>
        <dbReference type="ARBA" id="ARBA00022679"/>
    </source>
</evidence>
<keyword evidence="3 6" id="KW-0418">Kinase</keyword>
<evidence type="ECO:0000313" key="6">
    <source>
        <dbReference type="EMBL" id="RAK15611.1"/>
    </source>
</evidence>
<dbReference type="InterPro" id="IPR017508">
    <property type="entry name" value="HipA_N1"/>
</dbReference>
<dbReference type="RefSeq" id="WP_111550504.1">
    <property type="nucleotide sequence ID" value="NZ_LIGK01000018.1"/>
</dbReference>
<dbReference type="GO" id="GO:0005829">
    <property type="term" value="C:cytosol"/>
    <property type="evidence" value="ECO:0007669"/>
    <property type="project" value="TreeGrafter"/>
</dbReference>
<dbReference type="EMBL" id="QLMG01000021">
    <property type="protein sequence ID" value="RAK15611.1"/>
    <property type="molecule type" value="Genomic_DNA"/>
</dbReference>
<proteinExistence type="inferred from homology"/>
<organism evidence="6 7">
    <name type="scientific">Salipiger aestuarii</name>
    <dbReference type="NCBI Taxonomy" id="568098"/>
    <lineage>
        <taxon>Bacteria</taxon>
        <taxon>Pseudomonadati</taxon>
        <taxon>Pseudomonadota</taxon>
        <taxon>Alphaproteobacteria</taxon>
        <taxon>Rhodobacterales</taxon>
        <taxon>Roseobacteraceae</taxon>
        <taxon>Salipiger</taxon>
    </lineage>
</organism>
<evidence type="ECO:0000256" key="1">
    <source>
        <dbReference type="ARBA" id="ARBA00010164"/>
    </source>
</evidence>
<reference evidence="6 7" key="1">
    <citation type="submission" date="2018-06" db="EMBL/GenBank/DDBJ databases">
        <title>Genomic Encyclopedia of Archaeal and Bacterial Type Strains, Phase II (KMG-II): from individual species to whole genera.</title>
        <authorList>
            <person name="Goeker M."/>
        </authorList>
    </citation>
    <scope>NUCLEOTIDE SEQUENCE [LARGE SCALE GENOMIC DNA]</scope>
    <source>
        <strain evidence="6 7">DSM 22011</strain>
    </source>
</reference>
<protein>
    <submittedName>
        <fullName evidence="6">Serine/threonine-protein kinase HipA</fullName>
    </submittedName>
</protein>
<dbReference type="InterPro" id="IPR012893">
    <property type="entry name" value="HipA-like_C"/>
</dbReference>
<evidence type="ECO:0000256" key="3">
    <source>
        <dbReference type="ARBA" id="ARBA00022777"/>
    </source>
</evidence>
<dbReference type="AlphaFoldDB" id="A0A327Y5G4"/>
<dbReference type="InterPro" id="IPR052028">
    <property type="entry name" value="HipA_Ser/Thr_kinase"/>
</dbReference>
<comment type="similarity">
    <text evidence="1">Belongs to the HipA Ser/Thr kinase family.</text>
</comment>
<feature type="domain" description="HipA N-terminal subdomain 1" evidence="5">
    <location>
        <begin position="18"/>
        <end position="118"/>
    </location>
</feature>
<gene>
    <name evidence="6" type="ORF">ATI53_102134</name>
</gene>
<evidence type="ECO:0000259" key="5">
    <source>
        <dbReference type="Pfam" id="PF13657"/>
    </source>
</evidence>
<evidence type="ECO:0000313" key="7">
    <source>
        <dbReference type="Proteomes" id="UP000249165"/>
    </source>
</evidence>
<dbReference type="GO" id="GO:0004674">
    <property type="term" value="F:protein serine/threonine kinase activity"/>
    <property type="evidence" value="ECO:0007669"/>
    <property type="project" value="TreeGrafter"/>
</dbReference>
<accession>A0A327Y5G4</accession>
<keyword evidence="7" id="KW-1185">Reference proteome</keyword>
<dbReference type="Proteomes" id="UP000249165">
    <property type="component" value="Unassembled WGS sequence"/>
</dbReference>
<comment type="caution">
    <text evidence="6">The sequence shown here is derived from an EMBL/GenBank/DDBJ whole genome shotgun (WGS) entry which is preliminary data.</text>
</comment>
<evidence type="ECO:0000259" key="4">
    <source>
        <dbReference type="Pfam" id="PF07804"/>
    </source>
</evidence>
<dbReference type="OrthoDB" id="9805913at2"/>
<dbReference type="Pfam" id="PF07804">
    <property type="entry name" value="HipA_C"/>
    <property type="match status" value="1"/>
</dbReference>
<keyword evidence="2" id="KW-0808">Transferase</keyword>
<sequence>MTRRLDVRLDFADGGPAVRVGRLGRDPATRTTVLEWDGDFARAPLPILPLGHRHDGLLRPDATRRASLPGLFEDSLPDGWGRLLLDREMAARGISRATIGDLERLAFVGRHGTGALSYTPETGDQASGAIDLGWFEDIIPRIEDGASADDLTRLRAISGGSQGARPKFVAQMNATGALRSHRAPLDPGWRQVLIKARAASDPPGSIQAELAYGTAMRRAGIETSPMARMDGAREPFFATDRFDRPGAERLHMATVAGLLDCGMVHGAVDYTDLVKLAKHLCRDARAVEQVFRRMVFNVRAFNRDDHVRNHAFLMGRAGQWRLAPAYDVSFSDGPGGEHSLAIAGEGRAPGRAALAEVARLAGIKPRQRDAIIGDIDAALATWPDLARDHGVPSGLAQRIGAAIAQARGWD</sequence>
<dbReference type="PANTHER" id="PTHR37419:SF8">
    <property type="entry name" value="TOXIN YJJJ"/>
    <property type="match status" value="1"/>
</dbReference>